<dbReference type="Proteomes" id="UP000294933">
    <property type="component" value="Unassembled WGS sequence"/>
</dbReference>
<feature type="region of interest" description="Disordered" evidence="1">
    <location>
        <begin position="1"/>
        <end position="20"/>
    </location>
</feature>
<organism evidence="3 4">
    <name type="scientific">Rickenella mellea</name>
    <dbReference type="NCBI Taxonomy" id="50990"/>
    <lineage>
        <taxon>Eukaryota</taxon>
        <taxon>Fungi</taxon>
        <taxon>Dikarya</taxon>
        <taxon>Basidiomycota</taxon>
        <taxon>Agaricomycotina</taxon>
        <taxon>Agaricomycetes</taxon>
        <taxon>Hymenochaetales</taxon>
        <taxon>Rickenellaceae</taxon>
        <taxon>Rickenella</taxon>
    </lineage>
</organism>
<feature type="transmembrane region" description="Helical" evidence="2">
    <location>
        <begin position="86"/>
        <end position="108"/>
    </location>
</feature>
<name>A0A4Y7PLM3_9AGAM</name>
<evidence type="ECO:0000313" key="3">
    <source>
        <dbReference type="EMBL" id="TDL16018.1"/>
    </source>
</evidence>
<protein>
    <submittedName>
        <fullName evidence="3">Uncharacterized protein</fullName>
    </submittedName>
</protein>
<keyword evidence="2" id="KW-0472">Membrane</keyword>
<sequence length="185" mass="19821">MSQQSQNTKQNSERFSMHSAQVEVKRPAVNLTYTTTASEEIRTMILQANPTHGHSQHILAASGLSAGVASQLISSINTTSPITGGVAHTFLSVACIMGLATLIIHASFPVCASSIKTSKFLGYLSLWFATIGVVVLAWAIQPESVAIVVTVVFAVVLLAMVASLVYLFARIPLAEQKVVRELFIH</sequence>
<keyword evidence="4" id="KW-1185">Reference proteome</keyword>
<evidence type="ECO:0000256" key="1">
    <source>
        <dbReference type="SAM" id="MobiDB-lite"/>
    </source>
</evidence>
<reference evidence="3 4" key="1">
    <citation type="submission" date="2018-06" db="EMBL/GenBank/DDBJ databases">
        <title>A transcriptomic atlas of mushroom development highlights an independent origin of complex multicellularity.</title>
        <authorList>
            <consortium name="DOE Joint Genome Institute"/>
            <person name="Krizsan K."/>
            <person name="Almasi E."/>
            <person name="Merenyi Z."/>
            <person name="Sahu N."/>
            <person name="Viragh M."/>
            <person name="Koszo T."/>
            <person name="Mondo S."/>
            <person name="Kiss B."/>
            <person name="Balint B."/>
            <person name="Kues U."/>
            <person name="Barry K."/>
            <person name="Hegedus J.C."/>
            <person name="Henrissat B."/>
            <person name="Johnson J."/>
            <person name="Lipzen A."/>
            <person name="Ohm R."/>
            <person name="Nagy I."/>
            <person name="Pangilinan J."/>
            <person name="Yan J."/>
            <person name="Xiong Y."/>
            <person name="Grigoriev I.V."/>
            <person name="Hibbett D.S."/>
            <person name="Nagy L.G."/>
        </authorList>
    </citation>
    <scope>NUCLEOTIDE SEQUENCE [LARGE SCALE GENOMIC DNA]</scope>
    <source>
        <strain evidence="3 4">SZMC22713</strain>
    </source>
</reference>
<feature type="compositionally biased region" description="Polar residues" evidence="1">
    <location>
        <begin position="1"/>
        <end position="10"/>
    </location>
</feature>
<dbReference type="EMBL" id="ML170254">
    <property type="protein sequence ID" value="TDL16018.1"/>
    <property type="molecule type" value="Genomic_DNA"/>
</dbReference>
<feature type="transmembrane region" description="Helical" evidence="2">
    <location>
        <begin position="120"/>
        <end position="140"/>
    </location>
</feature>
<gene>
    <name evidence="3" type="ORF">BD410DRAFT_832308</name>
</gene>
<evidence type="ECO:0000313" key="4">
    <source>
        <dbReference type="Proteomes" id="UP000294933"/>
    </source>
</evidence>
<evidence type="ECO:0000256" key="2">
    <source>
        <dbReference type="SAM" id="Phobius"/>
    </source>
</evidence>
<proteinExistence type="predicted"/>
<dbReference type="VEuPathDB" id="FungiDB:BD410DRAFT_832308"/>
<feature type="transmembrane region" description="Helical" evidence="2">
    <location>
        <begin position="146"/>
        <end position="169"/>
    </location>
</feature>
<accession>A0A4Y7PLM3</accession>
<dbReference type="AlphaFoldDB" id="A0A4Y7PLM3"/>
<keyword evidence="2" id="KW-1133">Transmembrane helix</keyword>
<keyword evidence="2" id="KW-0812">Transmembrane</keyword>